<sequence length="377" mass="42069">MISSPLKNVSVKFPPINLESYLLSNGWIAEGEILGQAKIWHRADKDHFDFEVLQPKSTEIQGYCQRVIDAINELAIFENRDPHHILKEIENFFSDSVKIRVIHSDVEEGTIPIDDGVLLIEKSRDLLTATTLSTFSKKSYFTGQRNAEAKNFIKQLRLGQTEVGSFIVNLIAPISDTINTQVEQDKMSITRAITNNLSRSLVAIGSGLESYKRTESIFEFESVVNNGVSANLCDALIGLTGITRSRSFTINICRAGVELDTQELPTEFKFSPEQVPLLELASAFYKGNYVIKAYEAFGLVSKMTHLFEDDFGEITVRSSIHGIEKNVTIQLKLAEYWQAVHAHENAELISCSGVLHVTAKSAKLLEPSNFKVIGKIV</sequence>
<organism evidence="1 2">
    <name type="scientific">Aeromonas sobria</name>
    <dbReference type="NCBI Taxonomy" id="646"/>
    <lineage>
        <taxon>Bacteria</taxon>
        <taxon>Pseudomonadati</taxon>
        <taxon>Pseudomonadota</taxon>
        <taxon>Gammaproteobacteria</taxon>
        <taxon>Aeromonadales</taxon>
        <taxon>Aeromonadaceae</taxon>
        <taxon>Aeromonas</taxon>
    </lineage>
</organism>
<dbReference type="EMBL" id="NQMM01000041">
    <property type="protein sequence ID" value="PKQ75412.1"/>
    <property type="molecule type" value="Genomic_DNA"/>
</dbReference>
<reference evidence="1 2" key="1">
    <citation type="journal article" date="2017" name="Front. Microbiol.">
        <title>Strong Genomic and Phenotypic Heterogeneity in the Aeromonas sobria Species Complex.</title>
        <authorList>
            <person name="Gauthier J."/>
            <person name="Vincent A.T."/>
            <person name="Charette S.J."/>
            <person name="Derome N."/>
        </authorList>
    </citation>
    <scope>NUCLEOTIDE SEQUENCE [LARGE SCALE GENOMIC DNA]</scope>
    <source>
        <strain evidence="1 2">TM18</strain>
    </source>
</reference>
<dbReference type="Proteomes" id="UP000233467">
    <property type="component" value="Unassembled WGS sequence"/>
</dbReference>
<name>A0A2N3ITY9_AERSO</name>
<keyword evidence="2" id="KW-1185">Reference proteome</keyword>
<comment type="caution">
    <text evidence="1">The sequence shown here is derived from an EMBL/GenBank/DDBJ whole genome shotgun (WGS) entry which is preliminary data.</text>
</comment>
<gene>
    <name evidence="1" type="ORF">CJP16_14975</name>
</gene>
<evidence type="ECO:0000313" key="1">
    <source>
        <dbReference type="EMBL" id="PKQ75412.1"/>
    </source>
</evidence>
<dbReference type="RefSeq" id="WP_101317415.1">
    <property type="nucleotide sequence ID" value="NZ_CAWNSS010000031.1"/>
</dbReference>
<proteinExistence type="predicted"/>
<accession>A0A2N3ITY9</accession>
<dbReference type="AlphaFoldDB" id="A0A2N3ITY9"/>
<protein>
    <submittedName>
        <fullName evidence="1">Uncharacterized protein</fullName>
    </submittedName>
</protein>
<evidence type="ECO:0000313" key="2">
    <source>
        <dbReference type="Proteomes" id="UP000233467"/>
    </source>
</evidence>